<dbReference type="PANTHER" id="PTHR10333:SF103">
    <property type="entry name" value="INHIBITOR OF GROWTH PROTEIN 3"/>
    <property type="match status" value="1"/>
</dbReference>
<sequence>MEEAQQIAQDFIASLDNVPLEVKFLLEEINQKEKQAQDLQRAVNNKILRANPRVPGGQAHKDLNFEATIQPDIDKISSLADDRVALAQRLVSILTRHCGRLEYDINRIRVASGEAPLANPASTPAFDSGVSAISLRVNTAGDARGGLVDVTRTNSIALTSVGSISIPEPAPSPPATASSNGPALKRRRVGGASGSTGTVSNTPVVLSQVVPPPRQSRLAQSSANASSISARPSPPVQSSRRGAPSRLLQTHSDDAVGEDHDDADDPTDPEDKQLYCFCRKLSYGEMIACDNDNCHYQWFHLPCVGIKPPLPEKWYCSECRTLMGHSDTSPPGTNYATSTGTTQGTERGGRKGRKK</sequence>
<evidence type="ECO:0000256" key="11">
    <source>
        <dbReference type="PIRSR" id="PIRSR628651-50"/>
    </source>
</evidence>
<keyword evidence="10 14" id="KW-0539">Nucleus</keyword>
<dbReference type="OrthoDB" id="5411773at2759"/>
<dbReference type="Gene3D" id="6.10.140.1740">
    <property type="match status" value="1"/>
</dbReference>
<evidence type="ECO:0000256" key="9">
    <source>
        <dbReference type="ARBA" id="ARBA00023163"/>
    </source>
</evidence>
<gene>
    <name evidence="18" type="ORF">M407DRAFT_224964</name>
</gene>
<evidence type="ECO:0000259" key="17">
    <source>
        <dbReference type="PROSITE" id="PS50016"/>
    </source>
</evidence>
<dbReference type="InterPro" id="IPR013083">
    <property type="entry name" value="Znf_RING/FYVE/PHD"/>
</dbReference>
<feature type="compositionally biased region" description="Acidic residues" evidence="16">
    <location>
        <begin position="259"/>
        <end position="268"/>
    </location>
</feature>
<feature type="binding site" evidence="12">
    <location>
        <position position="303"/>
    </location>
    <ligand>
        <name>Zn(2+)</name>
        <dbReference type="ChEBI" id="CHEBI:29105"/>
        <label>1</label>
    </ligand>
</feature>
<feature type="binding site" evidence="12">
    <location>
        <position position="276"/>
    </location>
    <ligand>
        <name>Zn(2+)</name>
        <dbReference type="ChEBI" id="CHEBI:29105"/>
        <label>1</label>
    </ligand>
</feature>
<evidence type="ECO:0000256" key="16">
    <source>
        <dbReference type="SAM" id="MobiDB-lite"/>
    </source>
</evidence>
<dbReference type="Pfam" id="PF12998">
    <property type="entry name" value="ING"/>
    <property type="match status" value="1"/>
</dbReference>
<keyword evidence="15" id="KW-0175">Coiled coil</keyword>
<dbReference type="InterPro" id="IPR001965">
    <property type="entry name" value="Znf_PHD"/>
</dbReference>
<feature type="binding site" evidence="12">
    <location>
        <position position="278"/>
    </location>
    <ligand>
        <name>Zn(2+)</name>
        <dbReference type="ChEBI" id="CHEBI:29105"/>
        <label>1</label>
    </ligand>
</feature>
<dbReference type="InterPro" id="IPR028651">
    <property type="entry name" value="ING_fam"/>
</dbReference>
<feature type="binding site" evidence="12">
    <location>
        <position position="289"/>
    </location>
    <ligand>
        <name>Zn(2+)</name>
        <dbReference type="ChEBI" id="CHEBI:29105"/>
        <label>2</label>
    </ligand>
</feature>
<evidence type="ECO:0000256" key="15">
    <source>
        <dbReference type="SAM" id="Coils"/>
    </source>
</evidence>
<comment type="subunit">
    <text evidence="14">Component of an histone acetyltransferase complex. Interacts with H3K4me3 and to a lesser extent with H3K4me2.</text>
</comment>
<dbReference type="GO" id="GO:0000785">
    <property type="term" value="C:chromatin"/>
    <property type="evidence" value="ECO:0007669"/>
    <property type="project" value="UniProtKB-ARBA"/>
</dbReference>
<keyword evidence="5 13" id="KW-0863">Zinc-finger</keyword>
<dbReference type="InterPro" id="IPR011011">
    <property type="entry name" value="Znf_FYVE_PHD"/>
</dbReference>
<dbReference type="CDD" id="cd15505">
    <property type="entry name" value="PHD_ING"/>
    <property type="match status" value="1"/>
</dbReference>
<feature type="binding site" evidence="12">
    <location>
        <position position="319"/>
    </location>
    <ligand>
        <name>Zn(2+)</name>
        <dbReference type="ChEBI" id="CHEBI:29105"/>
        <label>2</label>
    </ligand>
</feature>
<feature type="coiled-coil region" evidence="15">
    <location>
        <begin position="22"/>
        <end position="49"/>
    </location>
</feature>
<dbReference type="PROSITE" id="PS50016">
    <property type="entry name" value="ZF_PHD_2"/>
    <property type="match status" value="1"/>
</dbReference>
<feature type="binding site" evidence="12">
    <location>
        <position position="316"/>
    </location>
    <ligand>
        <name>Zn(2+)</name>
        <dbReference type="ChEBI" id="CHEBI:29105"/>
        <label>2</label>
    </ligand>
</feature>
<dbReference type="PROSITE" id="PS01359">
    <property type="entry name" value="ZF_PHD_1"/>
    <property type="match status" value="1"/>
</dbReference>
<dbReference type="CDD" id="cd16858">
    <property type="entry name" value="ING_ING3_Yng2p"/>
    <property type="match status" value="1"/>
</dbReference>
<evidence type="ECO:0000256" key="14">
    <source>
        <dbReference type="RuleBase" id="RU361213"/>
    </source>
</evidence>
<dbReference type="InterPro" id="IPR019786">
    <property type="entry name" value="Zinc_finger_PHD-type_CS"/>
</dbReference>
<keyword evidence="4 12" id="KW-0479">Metal-binding</keyword>
<evidence type="ECO:0000256" key="4">
    <source>
        <dbReference type="ARBA" id="ARBA00022723"/>
    </source>
</evidence>
<dbReference type="SMART" id="SM00249">
    <property type="entry name" value="PHD"/>
    <property type="match status" value="1"/>
</dbReference>
<keyword evidence="19" id="KW-1185">Reference proteome</keyword>
<dbReference type="Proteomes" id="UP000054248">
    <property type="component" value="Unassembled WGS sequence"/>
</dbReference>
<keyword evidence="6 12" id="KW-0862">Zinc</keyword>
<dbReference type="GO" id="GO:0005634">
    <property type="term" value="C:nucleus"/>
    <property type="evidence" value="ECO:0007669"/>
    <property type="project" value="UniProtKB-SubCell"/>
</dbReference>
<comment type="domain">
    <text evidence="14">The PHD-type zinc finger mediates the binding to H3K4me3.</text>
</comment>
<evidence type="ECO:0000256" key="12">
    <source>
        <dbReference type="PIRSR" id="PIRSR628651-51"/>
    </source>
</evidence>
<dbReference type="GO" id="GO:0006325">
    <property type="term" value="P:chromatin organization"/>
    <property type="evidence" value="ECO:0007669"/>
    <property type="project" value="UniProtKB-KW"/>
</dbReference>
<feature type="compositionally biased region" description="Low complexity" evidence="16">
    <location>
        <begin position="221"/>
        <end position="231"/>
    </location>
</feature>
<feature type="region of interest" description="Disordered" evidence="16">
    <location>
        <begin position="327"/>
        <end position="355"/>
    </location>
</feature>
<comment type="similarity">
    <text evidence="2 14">Belongs to the ING family.</text>
</comment>
<keyword evidence="9" id="KW-0804">Transcription</keyword>
<dbReference type="STRING" id="1051891.A0A0C3L8P0"/>
<evidence type="ECO:0000256" key="8">
    <source>
        <dbReference type="ARBA" id="ARBA00023015"/>
    </source>
</evidence>
<feature type="binding site" evidence="12">
    <location>
        <position position="300"/>
    </location>
    <ligand>
        <name>Zn(2+)</name>
        <dbReference type="ChEBI" id="CHEBI:29105"/>
        <label>1</label>
    </ligand>
</feature>
<evidence type="ECO:0000256" key="3">
    <source>
        <dbReference type="ARBA" id="ARBA00022604"/>
    </source>
</evidence>
<feature type="domain" description="PHD-type" evidence="17">
    <location>
        <begin position="273"/>
        <end position="322"/>
    </location>
</feature>
<dbReference type="Gene3D" id="3.30.40.10">
    <property type="entry name" value="Zinc/RING finger domain, C3HC4 (zinc finger)"/>
    <property type="match status" value="1"/>
</dbReference>
<evidence type="ECO:0000256" key="1">
    <source>
        <dbReference type="ARBA" id="ARBA00004123"/>
    </source>
</evidence>
<dbReference type="SUPFAM" id="SSF57903">
    <property type="entry name" value="FYVE/PHD zinc finger"/>
    <property type="match status" value="1"/>
</dbReference>
<dbReference type="InterPro" id="IPR024610">
    <property type="entry name" value="ING_N_histone-binding"/>
</dbReference>
<evidence type="ECO:0000256" key="13">
    <source>
        <dbReference type="PROSITE-ProRule" id="PRU00146"/>
    </source>
</evidence>
<keyword evidence="7 14" id="KW-0156">Chromatin regulator</keyword>
<dbReference type="GO" id="GO:0008270">
    <property type="term" value="F:zinc ion binding"/>
    <property type="evidence" value="ECO:0007669"/>
    <property type="project" value="UniProtKB-KW"/>
</dbReference>
<feature type="compositionally biased region" description="Low complexity" evidence="16">
    <location>
        <begin position="332"/>
        <end position="345"/>
    </location>
</feature>
<feature type="region of interest" description="Disordered" evidence="16">
    <location>
        <begin position="163"/>
        <end position="244"/>
    </location>
</feature>
<keyword evidence="8" id="KW-0805">Transcription regulation</keyword>
<evidence type="ECO:0000256" key="5">
    <source>
        <dbReference type="ARBA" id="ARBA00022771"/>
    </source>
</evidence>
<dbReference type="HOGENOM" id="CLU_031900_2_0_1"/>
<feature type="site" description="Histone H3K4me3 binding" evidence="11">
    <location>
        <position position="275"/>
    </location>
</feature>
<name>A0A0C3L8P0_9AGAM</name>
<reference evidence="19" key="2">
    <citation type="submission" date="2015-01" db="EMBL/GenBank/DDBJ databases">
        <title>Evolutionary Origins and Diversification of the Mycorrhizal Mutualists.</title>
        <authorList>
            <consortium name="DOE Joint Genome Institute"/>
            <consortium name="Mycorrhizal Genomics Consortium"/>
            <person name="Kohler A."/>
            <person name="Kuo A."/>
            <person name="Nagy L.G."/>
            <person name="Floudas D."/>
            <person name="Copeland A."/>
            <person name="Barry K.W."/>
            <person name="Cichocki N."/>
            <person name="Veneault-Fourrey C."/>
            <person name="LaButti K."/>
            <person name="Lindquist E.A."/>
            <person name="Lipzen A."/>
            <person name="Lundell T."/>
            <person name="Morin E."/>
            <person name="Murat C."/>
            <person name="Riley R."/>
            <person name="Ohm R."/>
            <person name="Sun H."/>
            <person name="Tunlid A."/>
            <person name="Henrissat B."/>
            <person name="Grigoriev I.V."/>
            <person name="Hibbett D.S."/>
            <person name="Martin F."/>
        </authorList>
    </citation>
    <scope>NUCLEOTIDE SEQUENCE [LARGE SCALE GENOMIC DNA]</scope>
    <source>
        <strain evidence="19">MUT 4182</strain>
    </source>
</reference>
<comment type="function">
    <text evidence="14">Component of an histone acetyltransferase complex.</text>
</comment>
<evidence type="ECO:0000256" key="7">
    <source>
        <dbReference type="ARBA" id="ARBA00022853"/>
    </source>
</evidence>
<dbReference type="EMBL" id="KN822974">
    <property type="protein sequence ID" value="KIO30203.1"/>
    <property type="molecule type" value="Genomic_DNA"/>
</dbReference>
<dbReference type="AlphaFoldDB" id="A0A0C3L8P0"/>
<feature type="site" description="Histone H3K4me3 binding" evidence="11">
    <location>
        <position position="290"/>
    </location>
</feature>
<evidence type="ECO:0000313" key="18">
    <source>
        <dbReference type="EMBL" id="KIO30203.1"/>
    </source>
</evidence>
<reference evidence="18 19" key="1">
    <citation type="submission" date="2014-04" db="EMBL/GenBank/DDBJ databases">
        <authorList>
            <consortium name="DOE Joint Genome Institute"/>
            <person name="Kuo A."/>
            <person name="Girlanda M."/>
            <person name="Perotto S."/>
            <person name="Kohler A."/>
            <person name="Nagy L.G."/>
            <person name="Floudas D."/>
            <person name="Copeland A."/>
            <person name="Barry K.W."/>
            <person name="Cichocki N."/>
            <person name="Veneault-Fourrey C."/>
            <person name="LaButti K."/>
            <person name="Lindquist E.A."/>
            <person name="Lipzen A."/>
            <person name="Lundell T."/>
            <person name="Morin E."/>
            <person name="Murat C."/>
            <person name="Sun H."/>
            <person name="Tunlid A."/>
            <person name="Henrissat B."/>
            <person name="Grigoriev I.V."/>
            <person name="Hibbett D.S."/>
            <person name="Martin F."/>
            <person name="Nordberg H.P."/>
            <person name="Cantor M.N."/>
            <person name="Hua S.X."/>
        </authorList>
    </citation>
    <scope>NUCLEOTIDE SEQUENCE [LARGE SCALE GENOMIC DNA]</scope>
    <source>
        <strain evidence="18 19">MUT 4182</strain>
    </source>
</reference>
<protein>
    <recommendedName>
        <fullName evidence="14">Chromatin modification-related protein</fullName>
    </recommendedName>
</protein>
<feature type="site" description="Histone H3K4me3 binding" evidence="11">
    <location>
        <position position="286"/>
    </location>
</feature>
<evidence type="ECO:0000313" key="19">
    <source>
        <dbReference type="Proteomes" id="UP000054248"/>
    </source>
</evidence>
<dbReference type="InterPro" id="IPR019787">
    <property type="entry name" value="Znf_PHD-finger"/>
</dbReference>
<evidence type="ECO:0000256" key="6">
    <source>
        <dbReference type="ARBA" id="ARBA00022833"/>
    </source>
</evidence>
<dbReference type="PANTHER" id="PTHR10333">
    <property type="entry name" value="INHIBITOR OF GROWTH PROTEIN"/>
    <property type="match status" value="1"/>
</dbReference>
<feature type="site" description="Histone H3K4me3 binding" evidence="11">
    <location>
        <position position="298"/>
    </location>
</feature>
<dbReference type="SMART" id="SM01408">
    <property type="entry name" value="ING"/>
    <property type="match status" value="1"/>
</dbReference>
<organism evidence="18 19">
    <name type="scientific">Tulasnella calospora MUT 4182</name>
    <dbReference type="NCBI Taxonomy" id="1051891"/>
    <lineage>
        <taxon>Eukaryota</taxon>
        <taxon>Fungi</taxon>
        <taxon>Dikarya</taxon>
        <taxon>Basidiomycota</taxon>
        <taxon>Agaricomycotina</taxon>
        <taxon>Agaricomycetes</taxon>
        <taxon>Cantharellales</taxon>
        <taxon>Tulasnellaceae</taxon>
        <taxon>Tulasnella</taxon>
    </lineage>
</organism>
<feature type="region of interest" description="Disordered" evidence="16">
    <location>
        <begin position="250"/>
        <end position="269"/>
    </location>
</feature>
<feature type="binding site" evidence="12">
    <location>
        <position position="294"/>
    </location>
    <ligand>
        <name>Zn(2+)</name>
        <dbReference type="ChEBI" id="CHEBI:29105"/>
        <label>2</label>
    </ligand>
</feature>
<comment type="subcellular location">
    <subcellularLocation>
        <location evidence="1 14">Nucleus</location>
    </subcellularLocation>
</comment>
<evidence type="ECO:0000256" key="10">
    <source>
        <dbReference type="ARBA" id="ARBA00023242"/>
    </source>
</evidence>
<evidence type="ECO:0000256" key="2">
    <source>
        <dbReference type="ARBA" id="ARBA00010210"/>
    </source>
</evidence>
<keyword evidence="3" id="KW-0341">Growth regulation</keyword>
<accession>A0A0C3L8P0</accession>
<proteinExistence type="inferred from homology"/>